<evidence type="ECO:0000313" key="1">
    <source>
        <dbReference type="EMBL" id="PWC10528.1"/>
    </source>
</evidence>
<name>A0A2U1TM82_9GAMM</name>
<proteinExistence type="predicted"/>
<protein>
    <recommendedName>
        <fullName evidence="3">MmcB family DNA repair protein</fullName>
    </recommendedName>
</protein>
<organism evidence="1 2">
    <name type="scientific">Brenneria corticis</name>
    <dbReference type="NCBI Taxonomy" id="2173106"/>
    <lineage>
        <taxon>Bacteria</taxon>
        <taxon>Pseudomonadati</taxon>
        <taxon>Pseudomonadota</taxon>
        <taxon>Gammaproteobacteria</taxon>
        <taxon>Enterobacterales</taxon>
        <taxon>Pectobacteriaceae</taxon>
        <taxon>Brenneria</taxon>
    </lineage>
</organism>
<dbReference type="EMBL" id="QDKH01000036">
    <property type="protein sequence ID" value="PWC10528.1"/>
    <property type="molecule type" value="Genomic_DNA"/>
</dbReference>
<keyword evidence="2" id="KW-1185">Reference proteome</keyword>
<reference evidence="1 2" key="1">
    <citation type="submission" date="2018-04" db="EMBL/GenBank/DDBJ databases">
        <title>Brenneria corticis sp.nov.</title>
        <authorList>
            <person name="Li Y."/>
        </authorList>
    </citation>
    <scope>NUCLEOTIDE SEQUENCE [LARGE SCALE GENOMIC DNA]</scope>
    <source>
        <strain evidence="1 2">CFCC 11842</strain>
    </source>
</reference>
<dbReference type="AlphaFoldDB" id="A0A2U1TM82"/>
<accession>A0A2U1TM82</accession>
<evidence type="ECO:0008006" key="3">
    <source>
        <dbReference type="Google" id="ProtNLM"/>
    </source>
</evidence>
<gene>
    <name evidence="1" type="ORF">DDT56_21690</name>
</gene>
<comment type="caution">
    <text evidence="1">The sequence shown here is derived from an EMBL/GenBank/DDBJ whole genome shotgun (WGS) entry which is preliminary data.</text>
</comment>
<sequence>MTKWTHNGLAHDLAEHLRQNTARFVWEDMQLGPAGSPRPDVYAVPFSFSKFCPIVYECKISVSDFRADVTKGKYISYLPFASGVVFAVPEGLIKKTDLPTGCGLMIRGENGWRTVKGPTMNAVDNLPRDAWIKLLIDGIQRESNRTEIKTRQGYIWFTEKELAKRHGDEVAQLVVQAYLSAEWLRDASAKREAAREEIIRETEEEKKRRWEALERSTGRLNDAQMELASALGLPDDATIPQLTRAICEARNRLAGDSEIQRFRNLFRYLERTIADGNEPLPGEHSA</sequence>
<dbReference type="RefSeq" id="WP_136168444.1">
    <property type="nucleotide sequence ID" value="NZ_KZ819098.1"/>
</dbReference>
<evidence type="ECO:0000313" key="2">
    <source>
        <dbReference type="Proteomes" id="UP000296159"/>
    </source>
</evidence>
<dbReference type="Proteomes" id="UP000296159">
    <property type="component" value="Unassembled WGS sequence"/>
</dbReference>